<organism evidence="1 2">
    <name type="scientific">Gymnopilus junonius</name>
    <name type="common">Spectacular rustgill mushroom</name>
    <name type="synonym">Gymnopilus spectabilis subsp. junonius</name>
    <dbReference type="NCBI Taxonomy" id="109634"/>
    <lineage>
        <taxon>Eukaryota</taxon>
        <taxon>Fungi</taxon>
        <taxon>Dikarya</taxon>
        <taxon>Basidiomycota</taxon>
        <taxon>Agaricomycotina</taxon>
        <taxon>Agaricomycetes</taxon>
        <taxon>Agaricomycetidae</taxon>
        <taxon>Agaricales</taxon>
        <taxon>Agaricineae</taxon>
        <taxon>Hymenogastraceae</taxon>
        <taxon>Gymnopilus</taxon>
    </lineage>
</organism>
<dbReference type="EMBL" id="JADNYJ010000107">
    <property type="protein sequence ID" value="KAF8884561.1"/>
    <property type="molecule type" value="Genomic_DNA"/>
</dbReference>
<proteinExistence type="predicted"/>
<dbReference type="PANTHER" id="PTHR38926">
    <property type="entry name" value="F-BOX DOMAIN CONTAINING PROTEIN, EXPRESSED"/>
    <property type="match status" value="1"/>
</dbReference>
<evidence type="ECO:0000313" key="2">
    <source>
        <dbReference type="Proteomes" id="UP000724874"/>
    </source>
</evidence>
<gene>
    <name evidence="1" type="ORF">CPB84DRAFT_1789033</name>
</gene>
<evidence type="ECO:0000313" key="1">
    <source>
        <dbReference type="EMBL" id="KAF8884561.1"/>
    </source>
</evidence>
<dbReference type="InterPro" id="IPR032675">
    <property type="entry name" value="LRR_dom_sf"/>
</dbReference>
<name>A0A9P5TID8_GYMJU</name>
<accession>A0A9P5TID8</accession>
<sequence length="356" mass="38776">MPSSSRNSGFENIKDNVFATALANAKQLRKIVLSWVASLLAACPNMEVLKVAGIQSWVRLHRFQDQPNFCLPNLHTLKLAHLALSDAALASLPSLPTLCPELRRLDLSFTLVKNVPFLLPLPNAPSLKLEKLNLTSTSITPAALEELLKLCMKGRVASASANGVGLTMDDAVLDSITKVLSGEMDDEDASSSRRLPLEDLSLVGNLKLGLTPRHDQNGMTSLARFITRIGRSCKRINLSNLVHLQSSDLVGLMPPSADQAMEEGDGDDTTASNLEILLLNNTPIDSSAAVYISTCRKLETLGLAGTRIDEDGLFTILDACSNLVNLDLTSCRSVKVVDRRRFFEVWEDRRRTGNDG</sequence>
<keyword evidence="2" id="KW-1185">Reference proteome</keyword>
<protein>
    <submittedName>
        <fullName evidence="1">Uncharacterized protein</fullName>
    </submittedName>
</protein>
<dbReference type="PANTHER" id="PTHR38926:SF2">
    <property type="entry name" value="F-BOX_LRR-REPEAT PROTEIN 21-RELATED"/>
    <property type="match status" value="1"/>
</dbReference>
<dbReference type="Gene3D" id="3.80.10.10">
    <property type="entry name" value="Ribonuclease Inhibitor"/>
    <property type="match status" value="1"/>
</dbReference>
<comment type="caution">
    <text evidence="1">The sequence shown here is derived from an EMBL/GenBank/DDBJ whole genome shotgun (WGS) entry which is preliminary data.</text>
</comment>
<dbReference type="OrthoDB" id="550575at2759"/>
<reference evidence="1" key="1">
    <citation type="submission" date="2020-11" db="EMBL/GenBank/DDBJ databases">
        <authorList>
            <consortium name="DOE Joint Genome Institute"/>
            <person name="Ahrendt S."/>
            <person name="Riley R."/>
            <person name="Andreopoulos W."/>
            <person name="LaButti K."/>
            <person name="Pangilinan J."/>
            <person name="Ruiz-duenas F.J."/>
            <person name="Barrasa J.M."/>
            <person name="Sanchez-Garcia M."/>
            <person name="Camarero S."/>
            <person name="Miyauchi S."/>
            <person name="Serrano A."/>
            <person name="Linde D."/>
            <person name="Babiker R."/>
            <person name="Drula E."/>
            <person name="Ayuso-Fernandez I."/>
            <person name="Pacheco R."/>
            <person name="Padilla G."/>
            <person name="Ferreira P."/>
            <person name="Barriuso J."/>
            <person name="Kellner H."/>
            <person name="Castanera R."/>
            <person name="Alfaro M."/>
            <person name="Ramirez L."/>
            <person name="Pisabarro A.G."/>
            <person name="Kuo A."/>
            <person name="Tritt A."/>
            <person name="Lipzen A."/>
            <person name="He G."/>
            <person name="Yan M."/>
            <person name="Ng V."/>
            <person name="Cullen D."/>
            <person name="Martin F."/>
            <person name="Rosso M.-N."/>
            <person name="Henrissat B."/>
            <person name="Hibbett D."/>
            <person name="Martinez A.T."/>
            <person name="Grigoriev I.V."/>
        </authorList>
    </citation>
    <scope>NUCLEOTIDE SEQUENCE</scope>
    <source>
        <strain evidence="1">AH 44721</strain>
    </source>
</reference>
<dbReference type="Proteomes" id="UP000724874">
    <property type="component" value="Unassembled WGS sequence"/>
</dbReference>
<dbReference type="AlphaFoldDB" id="A0A9P5TID8"/>
<dbReference type="SUPFAM" id="SSF52047">
    <property type="entry name" value="RNI-like"/>
    <property type="match status" value="1"/>
</dbReference>